<reference evidence="3" key="1">
    <citation type="journal article" date="2020" name="Stud. Mycol.">
        <title>101 Dothideomycetes genomes: a test case for predicting lifestyles and emergence of pathogens.</title>
        <authorList>
            <person name="Haridas S."/>
            <person name="Albert R."/>
            <person name="Binder M."/>
            <person name="Bloem J."/>
            <person name="Labutti K."/>
            <person name="Salamov A."/>
            <person name="Andreopoulos B."/>
            <person name="Baker S."/>
            <person name="Barry K."/>
            <person name="Bills G."/>
            <person name="Bluhm B."/>
            <person name="Cannon C."/>
            <person name="Castanera R."/>
            <person name="Culley D."/>
            <person name="Daum C."/>
            <person name="Ezra D."/>
            <person name="Gonzalez J."/>
            <person name="Henrissat B."/>
            <person name="Kuo A."/>
            <person name="Liang C."/>
            <person name="Lipzen A."/>
            <person name="Lutzoni F."/>
            <person name="Magnuson J."/>
            <person name="Mondo S."/>
            <person name="Nolan M."/>
            <person name="Ohm R."/>
            <person name="Pangilinan J."/>
            <person name="Park H.-J."/>
            <person name="Ramirez L."/>
            <person name="Alfaro M."/>
            <person name="Sun H."/>
            <person name="Tritt A."/>
            <person name="Yoshinaga Y."/>
            <person name="Zwiers L.-H."/>
            <person name="Turgeon B."/>
            <person name="Goodwin S."/>
            <person name="Spatafora J."/>
            <person name="Crous P."/>
            <person name="Grigoriev I."/>
        </authorList>
    </citation>
    <scope>NUCLEOTIDE SEQUENCE</scope>
    <source>
        <strain evidence="3">CBS 116435</strain>
    </source>
</reference>
<proteinExistence type="predicted"/>
<dbReference type="InterPro" id="IPR010730">
    <property type="entry name" value="HET"/>
</dbReference>
<evidence type="ECO:0000313" key="3">
    <source>
        <dbReference type="EMBL" id="KAF2715969.1"/>
    </source>
</evidence>
<feature type="compositionally biased region" description="Basic residues" evidence="1">
    <location>
        <begin position="339"/>
        <end position="351"/>
    </location>
</feature>
<dbReference type="OrthoDB" id="4062651at2759"/>
<gene>
    <name evidence="3" type="ORF">K431DRAFT_236453</name>
</gene>
<dbReference type="Gene3D" id="1.10.510.10">
    <property type="entry name" value="Transferase(Phosphotransferase) domain 1"/>
    <property type="match status" value="2"/>
</dbReference>
<dbReference type="Proteomes" id="UP000799441">
    <property type="component" value="Unassembled WGS sequence"/>
</dbReference>
<dbReference type="Pfam" id="PF06985">
    <property type="entry name" value="HET"/>
    <property type="match status" value="1"/>
</dbReference>
<dbReference type="InterPro" id="IPR000719">
    <property type="entry name" value="Prot_kinase_dom"/>
</dbReference>
<sequence>MATTSSNIDSTELSEHRKKASVPDYLELRNRMAQTLERYPVSVHPRRQYIPDNELRALLTEDAILSTFGKKIAESLTVFIIKRARKVFATTLFALQQCDSREKAMMTFCKSDFTDEKLSQFSSEHLSTALDLCQKSPCKRNGGTCLHLFPYGDPWYSWELNHFRRCRWHFLLLEFHPDKFQYEIDIRQPLPFINSSCQEALDAGNFSEVRRVEMLVSNPSKTHDVAKTKFVALKTLKEINQSIYNIDREWRREANAHRELNGKHDHIIKAIAAYRQISGNGSPDKYHLVLEWADGGNLFNFWQNNRQPQVDGDIKRSRDRLMLILRQLCGLADALREMHKRPAVSSRRRKSNSVELSIQPNKQRRLDASDFAESRSNSVDELSKPVFNLEEPASSQSGEKAIPMLTLSTPDKVEAYAADVYHDSLHSSSSNWRHGDLKPENILRFTEGNESAWIGTLKLADLGRAQQHAVKTELRKTREKEYWRTQWYEPPDLSRDMHNQAGGKISRLFDVWSMGCIIFETVLWLIYGFDSISELRRANGMTSDGRSDSPYWTKIGHRRYEVSEAASCWMNEILDHDPERDSAIGDLIKLIKHRMLKIELPPDSEIFTEGFRTNADDVKMQLEKIIEKAEGNHCYLFTGQDRTNCGAPKIRESGMKPVSRQGPISSLASKEAGSPALLTVPGAATTISKRWDYTNMIENLWKTSTQDEFVISILADRKVPSGDADLCETCQKVDILSQQISFPTKKLKLNAEDQVCDLCTLVYSSIGDERIADEYTEKSDKVTLTRAGGSLDLHKTERKVLRLCRTDNSTYFAIKFIKLQIEASSSLGDIPLGAPTLSGTGFRNPLAEHLHDFMKLPKQWLKECDTKHRETCAQRDENTVLPKRLIDVTDPLRLKIIEPEELKMVPAKIKFIALSYIWGKMCDETVTTKQNLPRRRTKIHPGHLPPGFKNAIAITRALGHEYLWIDSLCINQGQGGDFAEQADSMQSIFSSAYCVIAACSATSATSEFLPVRESSCIKMGEVFVSPVTNDFDRDVLRSPLTKRGWVLQEHALARRTIFFAHNQLYLECGDGVRCETLARLENDEAAFLGDSNFPSYTIRAGSTRGEQIHLFVKLFKQYSRLEFSHPEDRPVAIDGLMHRLTSAFKTQSLAGLFHSFWGRCLLWQRAEGANPLKNIPAGPHTIRTPPSWSWMAFEGPISFIEPPGGGIQWNQAGVHLPFPRPTQSSWLKTSHLQDNIAIRADAYEFFIEKTLVNEAVYLSYDSGKPLSSNEVKCVIIGIETDRPGDLRERKHYTMLVSQVTQASGTDRYERVGVGCMLGKFIRPQKPVSVLIN</sequence>
<dbReference type="GO" id="GO:0005524">
    <property type="term" value="F:ATP binding"/>
    <property type="evidence" value="ECO:0007669"/>
    <property type="project" value="InterPro"/>
</dbReference>
<evidence type="ECO:0000259" key="2">
    <source>
        <dbReference type="PROSITE" id="PS50011"/>
    </source>
</evidence>
<organism evidence="3 4">
    <name type="scientific">Polychaeton citri CBS 116435</name>
    <dbReference type="NCBI Taxonomy" id="1314669"/>
    <lineage>
        <taxon>Eukaryota</taxon>
        <taxon>Fungi</taxon>
        <taxon>Dikarya</taxon>
        <taxon>Ascomycota</taxon>
        <taxon>Pezizomycotina</taxon>
        <taxon>Dothideomycetes</taxon>
        <taxon>Dothideomycetidae</taxon>
        <taxon>Capnodiales</taxon>
        <taxon>Capnodiaceae</taxon>
        <taxon>Polychaeton</taxon>
    </lineage>
</organism>
<dbReference type="GO" id="GO:0004672">
    <property type="term" value="F:protein kinase activity"/>
    <property type="evidence" value="ECO:0007669"/>
    <property type="project" value="InterPro"/>
</dbReference>
<dbReference type="Pfam" id="PF00069">
    <property type="entry name" value="Pkinase"/>
    <property type="match status" value="1"/>
</dbReference>
<feature type="domain" description="Protein kinase" evidence="2">
    <location>
        <begin position="195"/>
        <end position="596"/>
    </location>
</feature>
<evidence type="ECO:0000256" key="1">
    <source>
        <dbReference type="SAM" id="MobiDB-lite"/>
    </source>
</evidence>
<evidence type="ECO:0000313" key="4">
    <source>
        <dbReference type="Proteomes" id="UP000799441"/>
    </source>
</evidence>
<accession>A0A9P4Q0R1</accession>
<dbReference type="SUPFAM" id="SSF56112">
    <property type="entry name" value="Protein kinase-like (PK-like)"/>
    <property type="match status" value="1"/>
</dbReference>
<dbReference type="PROSITE" id="PS50011">
    <property type="entry name" value="PROTEIN_KINASE_DOM"/>
    <property type="match status" value="1"/>
</dbReference>
<dbReference type="EMBL" id="MU003913">
    <property type="protein sequence ID" value="KAF2715969.1"/>
    <property type="molecule type" value="Genomic_DNA"/>
</dbReference>
<keyword evidence="4" id="KW-1185">Reference proteome</keyword>
<comment type="caution">
    <text evidence="3">The sequence shown here is derived from an EMBL/GenBank/DDBJ whole genome shotgun (WGS) entry which is preliminary data.</text>
</comment>
<name>A0A9P4Q0R1_9PEZI</name>
<feature type="region of interest" description="Disordered" evidence="1">
    <location>
        <begin position="339"/>
        <end position="377"/>
    </location>
</feature>
<protein>
    <submittedName>
        <fullName evidence="3">HET-domain-containing protein</fullName>
    </submittedName>
</protein>
<dbReference type="InterPro" id="IPR011009">
    <property type="entry name" value="Kinase-like_dom_sf"/>
</dbReference>
<dbReference type="PANTHER" id="PTHR33112">
    <property type="entry name" value="DOMAIN PROTEIN, PUTATIVE-RELATED"/>
    <property type="match status" value="1"/>
</dbReference>
<dbReference type="SMART" id="SM00220">
    <property type="entry name" value="S_TKc"/>
    <property type="match status" value="1"/>
</dbReference>
<dbReference type="PANTHER" id="PTHR33112:SF10">
    <property type="entry name" value="TOL"/>
    <property type="match status" value="1"/>
</dbReference>